<gene>
    <name evidence="2" type="ORF">SAMN04488563_0442</name>
</gene>
<keyword evidence="3" id="KW-1185">Reference proteome</keyword>
<dbReference type="CDD" id="cd00093">
    <property type="entry name" value="HTH_XRE"/>
    <property type="match status" value="1"/>
</dbReference>
<dbReference type="STRING" id="419479.SAMN04488563_0442"/>
<dbReference type="Gene3D" id="1.10.260.40">
    <property type="entry name" value="lambda repressor-like DNA-binding domains"/>
    <property type="match status" value="1"/>
</dbReference>
<feature type="domain" description="HTH cro/C1-type" evidence="1">
    <location>
        <begin position="88"/>
        <end position="142"/>
    </location>
</feature>
<proteinExistence type="predicted"/>
<dbReference type="SUPFAM" id="SSF47413">
    <property type="entry name" value="lambda repressor-like DNA-binding domains"/>
    <property type="match status" value="1"/>
</dbReference>
<evidence type="ECO:0000313" key="2">
    <source>
        <dbReference type="EMBL" id="SDU17764.1"/>
    </source>
</evidence>
<dbReference type="Pfam" id="PF01381">
    <property type="entry name" value="HTH_3"/>
    <property type="match status" value="1"/>
</dbReference>
<dbReference type="EMBL" id="LT629791">
    <property type="protein sequence ID" value="SDU17764.1"/>
    <property type="molecule type" value="Genomic_DNA"/>
</dbReference>
<organism evidence="2 3">
    <name type="scientific">Jiangella alkaliphila</name>
    <dbReference type="NCBI Taxonomy" id="419479"/>
    <lineage>
        <taxon>Bacteria</taxon>
        <taxon>Bacillati</taxon>
        <taxon>Actinomycetota</taxon>
        <taxon>Actinomycetes</taxon>
        <taxon>Jiangellales</taxon>
        <taxon>Jiangellaceae</taxon>
        <taxon>Jiangella</taxon>
    </lineage>
</organism>
<reference evidence="3" key="1">
    <citation type="submission" date="2016-10" db="EMBL/GenBank/DDBJ databases">
        <authorList>
            <person name="Varghese N."/>
            <person name="Submissions S."/>
        </authorList>
    </citation>
    <scope>NUCLEOTIDE SEQUENCE [LARGE SCALE GENOMIC DNA]</scope>
    <source>
        <strain evidence="3">DSM 45079</strain>
    </source>
</reference>
<dbReference type="AlphaFoldDB" id="A0A1H2GE10"/>
<dbReference type="PROSITE" id="PS50943">
    <property type="entry name" value="HTH_CROC1"/>
    <property type="match status" value="1"/>
</dbReference>
<sequence>MTESNEDAEITDHPVWDVGQAIHLADLHEPWTIDRLYVDKIRYVRLTRPTRRGVPESRRIRDDILRRHHQVIRRRLDRDIKANLGFRLRGLRVERDITQQELAPLTSMHHTMLGHIEAGGRNINLRQLDELAVALGVSPAQLFG</sequence>
<dbReference type="GO" id="GO:0003677">
    <property type="term" value="F:DNA binding"/>
    <property type="evidence" value="ECO:0007669"/>
    <property type="project" value="InterPro"/>
</dbReference>
<dbReference type="Proteomes" id="UP000182977">
    <property type="component" value="Chromosome I"/>
</dbReference>
<dbReference type="InterPro" id="IPR010982">
    <property type="entry name" value="Lambda_DNA-bd_dom_sf"/>
</dbReference>
<accession>A0A1H2GE10</accession>
<protein>
    <submittedName>
        <fullName evidence="2">Helix-turn-helix</fullName>
    </submittedName>
</protein>
<name>A0A1H2GE10_9ACTN</name>
<dbReference type="InterPro" id="IPR001387">
    <property type="entry name" value="Cro/C1-type_HTH"/>
</dbReference>
<evidence type="ECO:0000313" key="3">
    <source>
        <dbReference type="Proteomes" id="UP000182977"/>
    </source>
</evidence>
<dbReference type="SMART" id="SM00530">
    <property type="entry name" value="HTH_XRE"/>
    <property type="match status" value="1"/>
</dbReference>
<evidence type="ECO:0000259" key="1">
    <source>
        <dbReference type="PROSITE" id="PS50943"/>
    </source>
</evidence>